<dbReference type="PATRIC" id="fig|1423804.4.peg.2892"/>
<dbReference type="InterPro" id="IPR022496">
    <property type="entry name" value="T6A_TsaB"/>
</dbReference>
<reference evidence="2 3" key="1">
    <citation type="journal article" date="2015" name="Genome Announc.">
        <title>Expanding the biotechnology potential of lactobacilli through comparative genomics of 213 strains and associated genera.</title>
        <authorList>
            <person name="Sun Z."/>
            <person name="Harris H.M."/>
            <person name="McCann A."/>
            <person name="Guo C."/>
            <person name="Argimon S."/>
            <person name="Zhang W."/>
            <person name="Yang X."/>
            <person name="Jeffery I.B."/>
            <person name="Cooney J.C."/>
            <person name="Kagawa T.F."/>
            <person name="Liu W."/>
            <person name="Song Y."/>
            <person name="Salvetti E."/>
            <person name="Wrobel A."/>
            <person name="Rasinkangas P."/>
            <person name="Parkhill J."/>
            <person name="Rea M.C."/>
            <person name="O'Sullivan O."/>
            <person name="Ritari J."/>
            <person name="Douillard F.P."/>
            <person name="Paul Ross R."/>
            <person name="Yang R."/>
            <person name="Briner A.E."/>
            <person name="Felis G.E."/>
            <person name="de Vos W.M."/>
            <person name="Barrangou R."/>
            <person name="Klaenhammer T.R."/>
            <person name="Caufield P.W."/>
            <person name="Cui Y."/>
            <person name="Zhang H."/>
            <person name="O'Toole P.W."/>
        </authorList>
    </citation>
    <scope>NUCLEOTIDE SEQUENCE [LARGE SCALE GENOMIC DNA]</scope>
    <source>
        <strain evidence="2 3">DSM 23365</strain>
    </source>
</reference>
<feature type="domain" description="Gcp-like" evidence="1">
    <location>
        <begin position="40"/>
        <end position="157"/>
    </location>
</feature>
<dbReference type="Gene3D" id="3.30.420.40">
    <property type="match status" value="2"/>
</dbReference>
<comment type="caution">
    <text evidence="2">The sequence shown here is derived from an EMBL/GenBank/DDBJ whole genome shotgun (WGS) entry which is preliminary data.</text>
</comment>
<dbReference type="SUPFAM" id="SSF53067">
    <property type="entry name" value="Actin-like ATPase domain"/>
    <property type="match status" value="2"/>
</dbReference>
<dbReference type="NCBIfam" id="TIGR03725">
    <property type="entry name" value="T6A_YeaZ"/>
    <property type="match status" value="1"/>
</dbReference>
<dbReference type="AlphaFoldDB" id="A0A0R2ELG3"/>
<proteinExistence type="predicted"/>
<accession>A0A0R2ELG3</accession>
<evidence type="ECO:0000259" key="1">
    <source>
        <dbReference type="Pfam" id="PF00814"/>
    </source>
</evidence>
<dbReference type="InterPro" id="IPR000905">
    <property type="entry name" value="Gcp-like_dom"/>
</dbReference>
<dbReference type="EMBL" id="AYZM01000175">
    <property type="protein sequence ID" value="KRN16888.1"/>
    <property type="molecule type" value="Genomic_DNA"/>
</dbReference>
<dbReference type="CDD" id="cd24032">
    <property type="entry name" value="ASKHA_NBD_TsaB"/>
    <property type="match status" value="1"/>
</dbReference>
<dbReference type="InterPro" id="IPR043129">
    <property type="entry name" value="ATPase_NBD"/>
</dbReference>
<organism evidence="2 3">
    <name type="scientific">Secundilactobacillus similis DSM 23365 = JCM 2765</name>
    <dbReference type="NCBI Taxonomy" id="1423804"/>
    <lineage>
        <taxon>Bacteria</taxon>
        <taxon>Bacillati</taxon>
        <taxon>Bacillota</taxon>
        <taxon>Bacilli</taxon>
        <taxon>Lactobacillales</taxon>
        <taxon>Lactobacillaceae</taxon>
        <taxon>Secundilactobacillus</taxon>
    </lineage>
</organism>
<gene>
    <name evidence="2" type="ORF">FD14_GL002679</name>
</gene>
<dbReference type="STRING" id="1423804.FD14_GL002679"/>
<protein>
    <submittedName>
        <fullName evidence="2">Glycoprotein endopeptidase</fullName>
    </submittedName>
</protein>
<name>A0A0R2ELG3_9LACO</name>
<dbReference type="GO" id="GO:0002949">
    <property type="term" value="P:tRNA threonylcarbamoyladenosine modification"/>
    <property type="evidence" value="ECO:0007669"/>
    <property type="project" value="InterPro"/>
</dbReference>
<evidence type="ECO:0000313" key="2">
    <source>
        <dbReference type="EMBL" id="KRN16888.1"/>
    </source>
</evidence>
<dbReference type="Proteomes" id="UP000051442">
    <property type="component" value="Unassembled WGS sequence"/>
</dbReference>
<dbReference type="PANTHER" id="PTHR11735:SF11">
    <property type="entry name" value="TRNA THREONYLCARBAMOYLADENOSINE BIOSYNTHESIS PROTEIN TSAB"/>
    <property type="match status" value="1"/>
</dbReference>
<keyword evidence="3" id="KW-1185">Reference proteome</keyword>
<dbReference type="GO" id="GO:0005829">
    <property type="term" value="C:cytosol"/>
    <property type="evidence" value="ECO:0007669"/>
    <property type="project" value="TreeGrafter"/>
</dbReference>
<sequence>MNEGDYREMNVLALDTSNRPLSVAVMADDQVLATTTVTVNQKHAAQLLPIIEELMHTAKLTPRDLTRVVVADGPGSYTGLRIGVTTAKTLASTLNIELVGVSSLAAIAANVTTDQQLVTVLFDGRNDNVFAGVYRIVDQQPVAVIADQHIAFEDLLQKLVALDEKVVVLGDLDNFQDRLVQQLGDHFVALPAVWSLTSAAQVGRLGQALPPVTDVDAFVPRYLRLTKAEADWQKQHPEEDHNDYVEKV</sequence>
<evidence type="ECO:0000313" key="3">
    <source>
        <dbReference type="Proteomes" id="UP000051442"/>
    </source>
</evidence>
<dbReference type="Pfam" id="PF00814">
    <property type="entry name" value="TsaD"/>
    <property type="match status" value="1"/>
</dbReference>
<dbReference type="PANTHER" id="PTHR11735">
    <property type="entry name" value="TRNA N6-ADENOSINE THREONYLCARBAMOYLTRANSFERASE"/>
    <property type="match status" value="1"/>
</dbReference>